<comment type="caution">
    <text evidence="8">The sequence shown here is derived from an EMBL/GenBank/DDBJ whole genome shotgun (WGS) entry which is preliminary data.</text>
</comment>
<comment type="similarity">
    <text evidence="2">Belongs to the DAMOX/DASOX family.</text>
</comment>
<comment type="cofactor">
    <cofactor evidence="1 6">
        <name>FAD</name>
        <dbReference type="ChEBI" id="CHEBI:57692"/>
    </cofactor>
</comment>
<evidence type="ECO:0000313" key="9">
    <source>
        <dbReference type="Proteomes" id="UP000811619"/>
    </source>
</evidence>
<evidence type="ECO:0000256" key="2">
    <source>
        <dbReference type="ARBA" id="ARBA00006730"/>
    </source>
</evidence>
<dbReference type="InterPro" id="IPR006076">
    <property type="entry name" value="FAD-dep_OxRdtase"/>
</dbReference>
<evidence type="ECO:0000256" key="6">
    <source>
        <dbReference type="PIRSR" id="PIRSR000189-1"/>
    </source>
</evidence>
<dbReference type="AlphaFoldDB" id="A0A8K0JEC7"/>
<feature type="binding site" evidence="6">
    <location>
        <position position="317"/>
    </location>
    <ligand>
        <name>D-dopa</name>
        <dbReference type="ChEBI" id="CHEBI:149689"/>
    </ligand>
</feature>
<keyword evidence="4 6" id="KW-0274">FAD</keyword>
<evidence type="ECO:0000256" key="4">
    <source>
        <dbReference type="ARBA" id="ARBA00022827"/>
    </source>
</evidence>
<proteinExistence type="inferred from homology"/>
<dbReference type="Proteomes" id="UP000811619">
    <property type="component" value="Unassembled WGS sequence"/>
</dbReference>
<dbReference type="GO" id="GO:0019478">
    <property type="term" value="P:D-amino acid catabolic process"/>
    <property type="evidence" value="ECO:0007669"/>
    <property type="project" value="TreeGrafter"/>
</dbReference>
<dbReference type="GO" id="GO:0071949">
    <property type="term" value="F:FAD binding"/>
    <property type="evidence" value="ECO:0007669"/>
    <property type="project" value="InterPro"/>
</dbReference>
<organism evidence="8 9">
    <name type="scientific">Claviceps africana</name>
    <dbReference type="NCBI Taxonomy" id="83212"/>
    <lineage>
        <taxon>Eukaryota</taxon>
        <taxon>Fungi</taxon>
        <taxon>Dikarya</taxon>
        <taxon>Ascomycota</taxon>
        <taxon>Pezizomycotina</taxon>
        <taxon>Sordariomycetes</taxon>
        <taxon>Hypocreomycetidae</taxon>
        <taxon>Hypocreales</taxon>
        <taxon>Clavicipitaceae</taxon>
        <taxon>Claviceps</taxon>
    </lineage>
</organism>
<gene>
    <name evidence="8" type="ORF">E4U42_002334</name>
</gene>
<keyword evidence="3" id="KW-0285">Flavoprotein</keyword>
<feature type="domain" description="FAD dependent oxidoreductase" evidence="7">
    <location>
        <begin position="30"/>
        <end position="374"/>
    </location>
</feature>
<evidence type="ECO:0000256" key="1">
    <source>
        <dbReference type="ARBA" id="ARBA00001974"/>
    </source>
</evidence>
<accession>A0A8K0JEC7</accession>
<dbReference type="SUPFAM" id="SSF54373">
    <property type="entry name" value="FAD-linked reductases, C-terminal domain"/>
    <property type="match status" value="1"/>
</dbReference>
<dbReference type="Gene3D" id="3.30.9.10">
    <property type="entry name" value="D-Amino Acid Oxidase, subunit A, domain 2"/>
    <property type="match status" value="1"/>
</dbReference>
<name>A0A8K0JEC7_9HYPO</name>
<dbReference type="SUPFAM" id="SSF51971">
    <property type="entry name" value="Nucleotide-binding domain"/>
    <property type="match status" value="1"/>
</dbReference>
<keyword evidence="9" id="KW-1185">Reference proteome</keyword>
<dbReference type="GO" id="GO:0003884">
    <property type="term" value="F:D-amino-acid oxidase activity"/>
    <property type="evidence" value="ECO:0007669"/>
    <property type="project" value="InterPro"/>
</dbReference>
<dbReference type="PANTHER" id="PTHR11530:SF26">
    <property type="entry name" value="FAD DEPENDENT OXIDOREDUCTASE SUPERFAMILY (AFU_ORTHOLOGUE AFUA_5G13940)"/>
    <property type="match status" value="1"/>
</dbReference>
<dbReference type="EMBL" id="SRPY01000187">
    <property type="protein sequence ID" value="KAG5927357.1"/>
    <property type="molecule type" value="Genomic_DNA"/>
</dbReference>
<dbReference type="Gene3D" id="3.40.50.720">
    <property type="entry name" value="NAD(P)-binding Rossmann-like Domain"/>
    <property type="match status" value="1"/>
</dbReference>
<keyword evidence="5" id="KW-0560">Oxidoreductase</keyword>
<dbReference type="Pfam" id="PF01266">
    <property type="entry name" value="DAO"/>
    <property type="match status" value="1"/>
</dbReference>
<evidence type="ECO:0000256" key="3">
    <source>
        <dbReference type="ARBA" id="ARBA00022630"/>
    </source>
</evidence>
<dbReference type="InterPro" id="IPR023209">
    <property type="entry name" value="DAO"/>
</dbReference>
<evidence type="ECO:0000313" key="8">
    <source>
        <dbReference type="EMBL" id="KAG5927357.1"/>
    </source>
</evidence>
<feature type="binding site" evidence="6">
    <location>
        <position position="241"/>
    </location>
    <ligand>
        <name>D-dopa</name>
        <dbReference type="ChEBI" id="CHEBI:149689"/>
    </ligand>
</feature>
<sequence>MAKSHVVVIGGARIQATDTKTIFTDAILRAGVIGLTAALEISRDHDVTIVATHLPGDWAIEYASPRAGAHFRPTPVQTEADKLEHAFMCETYSKLRDISASDESAGVRFIAAVEYFDKEVPLSDKNMFSAWPNYRRLQASELPAVASIKEGLTYTAWVLNSPVYLDWLQRKVREQGVVLKRATVSAVAEAVFVASDHRKELPVPSTVVNASGTGFADGDCFPSRGQFILLDNDFDRTISHHCADGHATVVIPRPGAGGTVVGGTKEPNNWSPYNSHAAIEAILQRVGSICPDLARGRVEKEGEGEGLRVREAYVGRRPMRRGGLRLEQEMMEFVETADDGMASRTRELRVVHCYGAGPNGYKISWGAARKVAEMVRAS</sequence>
<protein>
    <recommendedName>
        <fullName evidence="7">FAD dependent oxidoreductase domain-containing protein</fullName>
    </recommendedName>
</protein>
<reference evidence="8" key="1">
    <citation type="journal article" date="2020" name="bioRxiv">
        <title>Whole genome comparisons of ergot fungi reveals the divergence and evolution of species within the genus Claviceps are the result of varying mechanisms driving genome evolution and host range expansion.</title>
        <authorList>
            <person name="Wyka S.A."/>
            <person name="Mondo S.J."/>
            <person name="Liu M."/>
            <person name="Dettman J."/>
            <person name="Nalam V."/>
            <person name="Broders K.D."/>
        </authorList>
    </citation>
    <scope>NUCLEOTIDE SEQUENCE</scope>
    <source>
        <strain evidence="8">CCC 489</strain>
    </source>
</reference>
<evidence type="ECO:0000259" key="7">
    <source>
        <dbReference type="Pfam" id="PF01266"/>
    </source>
</evidence>
<dbReference type="OrthoDB" id="409956at2759"/>
<feature type="binding site" evidence="6">
    <location>
        <position position="184"/>
    </location>
    <ligand>
        <name>FAD</name>
        <dbReference type="ChEBI" id="CHEBI:57692"/>
    </ligand>
</feature>
<dbReference type="PIRSF" id="PIRSF000189">
    <property type="entry name" value="D-aa_oxidase"/>
    <property type="match status" value="1"/>
</dbReference>
<evidence type="ECO:0000256" key="5">
    <source>
        <dbReference type="ARBA" id="ARBA00023002"/>
    </source>
</evidence>
<dbReference type="GO" id="GO:0005737">
    <property type="term" value="C:cytoplasm"/>
    <property type="evidence" value="ECO:0007669"/>
    <property type="project" value="TreeGrafter"/>
</dbReference>
<dbReference type="PANTHER" id="PTHR11530">
    <property type="entry name" value="D-AMINO ACID OXIDASE"/>
    <property type="match status" value="1"/>
</dbReference>